<dbReference type="EMBL" id="CP117167">
    <property type="protein sequence ID" value="WCT11876.1"/>
    <property type="molecule type" value="Genomic_DNA"/>
</dbReference>
<accession>A0ABY7T6A3</accession>
<dbReference type="InterPro" id="IPR029044">
    <property type="entry name" value="Nucleotide-diphossugar_trans"/>
</dbReference>
<keyword evidence="3" id="KW-1185">Reference proteome</keyword>
<dbReference type="SUPFAM" id="SSF53448">
    <property type="entry name" value="Nucleotide-diphospho-sugar transferases"/>
    <property type="match status" value="1"/>
</dbReference>
<gene>
    <name evidence="2" type="ORF">PQO05_24390</name>
</gene>
<evidence type="ECO:0000313" key="3">
    <source>
        <dbReference type="Proteomes" id="UP001216139"/>
    </source>
</evidence>
<sequence length="338" mass="38257">MSDLPLVSIVIPTYNQKPDFLRACIASAVNQTYSNLEIIISDNWSTNVNVQAVLDEFINVKNLSVAKPAEHVSMIQNFSFAAGCAKGEYISFLSSDDTLEPDCISLLVELVLLNPAITFAFGNIEFIESVTEEHISYQRTDAFREGVYTTKEFLDFFIHLKNSVWMNGNLINARDYNAIGGVEYEPILYSHDNALALRLLAAGATVGYVNKPLGRVRIWRAKELEEKIVKLNLLTEVNDIIECFNIVLNSPLLLKLTDGGKQKVLDIRNGLLEEKVEYACISYIKKYIDEDTFLEIKKKTLDNMHSNKIQLYFLACKPPVKQILSGIIKAKNYFNPRR</sequence>
<keyword evidence="2" id="KW-0328">Glycosyltransferase</keyword>
<name>A0ABY7T6A3_9SPHI</name>
<dbReference type="PANTHER" id="PTHR22916">
    <property type="entry name" value="GLYCOSYLTRANSFERASE"/>
    <property type="match status" value="1"/>
</dbReference>
<keyword evidence="2" id="KW-0808">Transferase</keyword>
<evidence type="ECO:0000313" key="2">
    <source>
        <dbReference type="EMBL" id="WCT11876.1"/>
    </source>
</evidence>
<dbReference type="EC" id="2.4.-.-" evidence="2"/>
<protein>
    <submittedName>
        <fullName evidence="2">Glycosyltransferase</fullName>
        <ecNumber evidence="2">2.4.-.-</ecNumber>
    </submittedName>
</protein>
<dbReference type="InterPro" id="IPR001173">
    <property type="entry name" value="Glyco_trans_2-like"/>
</dbReference>
<organism evidence="2 3">
    <name type="scientific">Mucilaginibacter jinjuensis</name>
    <dbReference type="NCBI Taxonomy" id="1176721"/>
    <lineage>
        <taxon>Bacteria</taxon>
        <taxon>Pseudomonadati</taxon>
        <taxon>Bacteroidota</taxon>
        <taxon>Sphingobacteriia</taxon>
        <taxon>Sphingobacteriales</taxon>
        <taxon>Sphingobacteriaceae</taxon>
        <taxon>Mucilaginibacter</taxon>
    </lineage>
</organism>
<dbReference type="Proteomes" id="UP001216139">
    <property type="component" value="Chromosome"/>
</dbReference>
<proteinExistence type="predicted"/>
<feature type="domain" description="Glycosyltransferase 2-like" evidence="1">
    <location>
        <begin position="8"/>
        <end position="138"/>
    </location>
</feature>
<dbReference type="GO" id="GO:0016757">
    <property type="term" value="F:glycosyltransferase activity"/>
    <property type="evidence" value="ECO:0007669"/>
    <property type="project" value="UniProtKB-KW"/>
</dbReference>
<dbReference type="RefSeq" id="WP_273630071.1">
    <property type="nucleotide sequence ID" value="NZ_CP117167.1"/>
</dbReference>
<evidence type="ECO:0000259" key="1">
    <source>
        <dbReference type="Pfam" id="PF00535"/>
    </source>
</evidence>
<reference evidence="2 3" key="1">
    <citation type="submission" date="2023-02" db="EMBL/GenBank/DDBJ databases">
        <title>Genome sequence of Mucilaginibacter jinjuensis strain KACC 16571.</title>
        <authorList>
            <person name="Kim S."/>
            <person name="Heo J."/>
            <person name="Kwon S.-W."/>
        </authorList>
    </citation>
    <scope>NUCLEOTIDE SEQUENCE [LARGE SCALE GENOMIC DNA]</scope>
    <source>
        <strain evidence="2 3">KACC 16571</strain>
    </source>
</reference>
<dbReference type="PANTHER" id="PTHR22916:SF3">
    <property type="entry name" value="UDP-GLCNAC:BETAGAL BETA-1,3-N-ACETYLGLUCOSAMINYLTRANSFERASE-LIKE PROTEIN 1"/>
    <property type="match status" value="1"/>
</dbReference>
<dbReference type="Gene3D" id="3.90.550.10">
    <property type="entry name" value="Spore Coat Polysaccharide Biosynthesis Protein SpsA, Chain A"/>
    <property type="match status" value="1"/>
</dbReference>
<dbReference type="Pfam" id="PF00535">
    <property type="entry name" value="Glycos_transf_2"/>
    <property type="match status" value="1"/>
</dbReference>